<dbReference type="PANTHER" id="PTHR34512:SF30">
    <property type="entry name" value="OUTER MEMBRANE PROTEIN ASSEMBLY FACTOR BAMB"/>
    <property type="match status" value="1"/>
</dbReference>
<organism evidence="2 3">
    <name type="scientific">Thalassoglobus neptunius</name>
    <dbReference type="NCBI Taxonomy" id="1938619"/>
    <lineage>
        <taxon>Bacteria</taxon>
        <taxon>Pseudomonadati</taxon>
        <taxon>Planctomycetota</taxon>
        <taxon>Planctomycetia</taxon>
        <taxon>Planctomycetales</taxon>
        <taxon>Planctomycetaceae</taxon>
        <taxon>Thalassoglobus</taxon>
    </lineage>
</organism>
<accession>A0A5C5X818</accession>
<keyword evidence="3" id="KW-1185">Reference proteome</keyword>
<dbReference type="Pfam" id="PF13360">
    <property type="entry name" value="PQQ_2"/>
    <property type="match status" value="1"/>
</dbReference>
<dbReference type="InterPro" id="IPR002372">
    <property type="entry name" value="PQQ_rpt_dom"/>
</dbReference>
<evidence type="ECO:0000313" key="2">
    <source>
        <dbReference type="EMBL" id="TWT59060.1"/>
    </source>
</evidence>
<feature type="domain" description="Pyrrolo-quinoline quinone repeat" evidence="1">
    <location>
        <begin position="86"/>
        <end position="273"/>
    </location>
</feature>
<sequence>MVSLFVFLVSLSILVSTGVGDDWPQWGGPQRDAVWRESGIVESLPAGLLPRVWSTPIEEGYSGPAVADGRVFVTDRIHGAGTNGTERILALDAETGEMLWKHEYPCLYDISYPAGPRATPVVDGDRVYTIGAVGNFLCLNVSTGDVIWSRDFQKDFGVRLPTWGMAASPLVDGDQLITLVGAKDGLVISFNKYSGEVIWRALDDPAIGYSPPVIHDFNGHRLLIQWHPKAISALRPETGEVVWEVPFAVRSGLTAPMARQHGQRVFVTAFYNGPLMIEVAEDGSNAKVLWRGESDSEIKTDKLHSIISTPWFEDDLIFGVDSYGQLRGLDAGTGERLWETREATGDGRWWNAFLIPHEDRFFIHNEQGELIVASLGADGYTEHSRALLVEPTRKVQRRMTIWSHPAFAMKSVFARNDKEIVRVDLSR</sequence>
<dbReference type="InterPro" id="IPR011047">
    <property type="entry name" value="Quinoprotein_ADH-like_sf"/>
</dbReference>
<proteinExistence type="predicted"/>
<dbReference type="SMART" id="SM00564">
    <property type="entry name" value="PQQ"/>
    <property type="match status" value="4"/>
</dbReference>
<dbReference type="RefSeq" id="WP_146509840.1">
    <property type="nucleotide sequence ID" value="NZ_SIHI01000001.1"/>
</dbReference>
<reference evidence="2 3" key="1">
    <citation type="submission" date="2019-02" db="EMBL/GenBank/DDBJ databases">
        <title>Deep-cultivation of Planctomycetes and their phenomic and genomic characterization uncovers novel biology.</title>
        <authorList>
            <person name="Wiegand S."/>
            <person name="Jogler M."/>
            <person name="Boedeker C."/>
            <person name="Pinto D."/>
            <person name="Vollmers J."/>
            <person name="Rivas-Marin E."/>
            <person name="Kohn T."/>
            <person name="Peeters S.H."/>
            <person name="Heuer A."/>
            <person name="Rast P."/>
            <person name="Oberbeckmann S."/>
            <person name="Bunk B."/>
            <person name="Jeske O."/>
            <person name="Meyerdierks A."/>
            <person name="Storesund J.E."/>
            <person name="Kallscheuer N."/>
            <person name="Luecker S."/>
            <person name="Lage O.M."/>
            <person name="Pohl T."/>
            <person name="Merkel B.J."/>
            <person name="Hornburger P."/>
            <person name="Mueller R.-W."/>
            <person name="Bruemmer F."/>
            <person name="Labrenz M."/>
            <person name="Spormann A.M."/>
            <person name="Op Den Camp H."/>
            <person name="Overmann J."/>
            <person name="Amann R."/>
            <person name="Jetten M.S.M."/>
            <person name="Mascher T."/>
            <person name="Medema M.H."/>
            <person name="Devos D.P."/>
            <person name="Kaster A.-K."/>
            <person name="Ovreas L."/>
            <person name="Rohde M."/>
            <person name="Galperin M.Y."/>
            <person name="Jogler C."/>
        </authorList>
    </citation>
    <scope>NUCLEOTIDE SEQUENCE [LARGE SCALE GENOMIC DNA]</scope>
    <source>
        <strain evidence="2 3">KOR42</strain>
    </source>
</reference>
<dbReference type="EMBL" id="SIHI01000001">
    <property type="protein sequence ID" value="TWT59060.1"/>
    <property type="molecule type" value="Genomic_DNA"/>
</dbReference>
<evidence type="ECO:0000259" key="1">
    <source>
        <dbReference type="Pfam" id="PF13360"/>
    </source>
</evidence>
<dbReference type="Proteomes" id="UP000317243">
    <property type="component" value="Unassembled WGS sequence"/>
</dbReference>
<dbReference type="SUPFAM" id="SSF50998">
    <property type="entry name" value="Quinoprotein alcohol dehydrogenase-like"/>
    <property type="match status" value="1"/>
</dbReference>
<dbReference type="InterPro" id="IPR015943">
    <property type="entry name" value="WD40/YVTN_repeat-like_dom_sf"/>
</dbReference>
<name>A0A5C5X818_9PLAN</name>
<dbReference type="PANTHER" id="PTHR34512">
    <property type="entry name" value="CELL SURFACE PROTEIN"/>
    <property type="match status" value="1"/>
</dbReference>
<evidence type="ECO:0000313" key="3">
    <source>
        <dbReference type="Proteomes" id="UP000317243"/>
    </source>
</evidence>
<dbReference type="OrthoDB" id="4726955at2"/>
<protein>
    <submittedName>
        <fullName evidence="2">Outer membrane biogenesis protein BamB</fullName>
    </submittedName>
</protein>
<comment type="caution">
    <text evidence="2">The sequence shown here is derived from an EMBL/GenBank/DDBJ whole genome shotgun (WGS) entry which is preliminary data.</text>
</comment>
<dbReference type="InterPro" id="IPR018391">
    <property type="entry name" value="PQQ_b-propeller_rpt"/>
</dbReference>
<dbReference type="AlphaFoldDB" id="A0A5C5X818"/>
<dbReference type="Gene3D" id="2.130.10.10">
    <property type="entry name" value="YVTN repeat-like/Quinoprotein amine dehydrogenase"/>
    <property type="match status" value="1"/>
</dbReference>
<gene>
    <name evidence="2" type="ORF">KOR42_24490</name>
</gene>